<dbReference type="Proteomes" id="UP001410795">
    <property type="component" value="Unassembled WGS sequence"/>
</dbReference>
<comment type="caution">
    <text evidence="1">The sequence shown here is derived from an EMBL/GenBank/DDBJ whole genome shotgun (WGS) entry which is preliminary data.</text>
</comment>
<accession>A0ABP7BVK5</accession>
<protein>
    <submittedName>
        <fullName evidence="1">Uncharacterized protein</fullName>
    </submittedName>
</protein>
<keyword evidence="2" id="KW-1185">Reference proteome</keyword>
<proteinExistence type="predicted"/>
<evidence type="ECO:0000313" key="2">
    <source>
        <dbReference type="Proteomes" id="UP001410795"/>
    </source>
</evidence>
<name>A0ABP7BVK5_9MICO</name>
<evidence type="ECO:0000313" key="1">
    <source>
        <dbReference type="EMBL" id="GAA3669001.1"/>
    </source>
</evidence>
<organism evidence="1 2">
    <name type="scientific">Microbacterium marinilacus</name>
    <dbReference type="NCBI Taxonomy" id="415209"/>
    <lineage>
        <taxon>Bacteria</taxon>
        <taxon>Bacillati</taxon>
        <taxon>Actinomycetota</taxon>
        <taxon>Actinomycetes</taxon>
        <taxon>Micrococcales</taxon>
        <taxon>Microbacteriaceae</taxon>
        <taxon>Microbacterium</taxon>
    </lineage>
</organism>
<dbReference type="EMBL" id="BAAAYV010000025">
    <property type="protein sequence ID" value="GAA3669001.1"/>
    <property type="molecule type" value="Genomic_DNA"/>
</dbReference>
<sequence>MPRSDDPGESLVFEIEVFSNPLNALAGEGGFLHHDNYIETTMYDEDLIKPALLLADCVHLRSHRLDLLLSEQRDLEMTGRFAPVYSRLMEISNRRAPRDLAFYGLSDADLLSDAEIAHYRRLLEEENALREKLNSVPLPTNVEALRAQRASNRAQLARFNDDWNKFLDRAEPFVRALRRRLRESIESFQSPAMSGLAERGLLIEDPWDDLPKSRPRQIQDDLLGPNAEFERAFLTMAEDLAHTPSSVMVDDELEHSLRALGAPAVSSGTGLTVAGAVKLVQMVEGVTALPLDEMADVREDLAAYIGPFRSFVLDVSGDVDWGGADDAERERLLKQTWESNVAPAIAEMEAHVRSASFVRNAIDVFAEGSEAFQSIGLAVGTWTAAGLVGFSTLSATVGAAPPLIKAVMRTVRAKEEVKRNRAYLVHALSQSRAVKRARKSGRRA</sequence>
<gene>
    <name evidence="1" type="ORF">GCM10022202_33850</name>
</gene>
<reference evidence="2" key="1">
    <citation type="journal article" date="2019" name="Int. J. Syst. Evol. Microbiol.">
        <title>The Global Catalogue of Microorganisms (GCM) 10K type strain sequencing project: providing services to taxonomists for standard genome sequencing and annotation.</title>
        <authorList>
            <consortium name="The Broad Institute Genomics Platform"/>
            <consortium name="The Broad Institute Genome Sequencing Center for Infectious Disease"/>
            <person name="Wu L."/>
            <person name="Ma J."/>
        </authorList>
    </citation>
    <scope>NUCLEOTIDE SEQUENCE [LARGE SCALE GENOMIC DNA]</scope>
    <source>
        <strain evidence="2">JCM 16546</strain>
    </source>
</reference>